<protein>
    <submittedName>
        <fullName evidence="1">Uncharacterized protein</fullName>
    </submittedName>
</protein>
<organism evidence="1 2">
    <name type="scientific">Eumeta variegata</name>
    <name type="common">Bagworm moth</name>
    <name type="synonym">Eumeta japonica</name>
    <dbReference type="NCBI Taxonomy" id="151549"/>
    <lineage>
        <taxon>Eukaryota</taxon>
        <taxon>Metazoa</taxon>
        <taxon>Ecdysozoa</taxon>
        <taxon>Arthropoda</taxon>
        <taxon>Hexapoda</taxon>
        <taxon>Insecta</taxon>
        <taxon>Pterygota</taxon>
        <taxon>Neoptera</taxon>
        <taxon>Endopterygota</taxon>
        <taxon>Lepidoptera</taxon>
        <taxon>Glossata</taxon>
        <taxon>Ditrysia</taxon>
        <taxon>Tineoidea</taxon>
        <taxon>Psychidae</taxon>
        <taxon>Oiketicinae</taxon>
        <taxon>Eumeta</taxon>
    </lineage>
</organism>
<gene>
    <name evidence="1" type="ORF">EVAR_103945_1</name>
</gene>
<dbReference type="Proteomes" id="UP000299102">
    <property type="component" value="Unassembled WGS sequence"/>
</dbReference>
<evidence type="ECO:0000313" key="1">
    <source>
        <dbReference type="EMBL" id="GBP73664.1"/>
    </source>
</evidence>
<evidence type="ECO:0000313" key="2">
    <source>
        <dbReference type="Proteomes" id="UP000299102"/>
    </source>
</evidence>
<comment type="caution">
    <text evidence="1">The sequence shown here is derived from an EMBL/GenBank/DDBJ whole genome shotgun (WGS) entry which is preliminary data.</text>
</comment>
<reference evidence="1 2" key="1">
    <citation type="journal article" date="2019" name="Commun. Biol.">
        <title>The bagworm genome reveals a unique fibroin gene that provides high tensile strength.</title>
        <authorList>
            <person name="Kono N."/>
            <person name="Nakamura H."/>
            <person name="Ohtoshi R."/>
            <person name="Tomita M."/>
            <person name="Numata K."/>
            <person name="Arakawa K."/>
        </authorList>
    </citation>
    <scope>NUCLEOTIDE SEQUENCE [LARGE SCALE GENOMIC DNA]</scope>
</reference>
<accession>A0A4C1YFA3</accession>
<proteinExistence type="predicted"/>
<dbReference type="AlphaFoldDB" id="A0A4C1YFA3"/>
<keyword evidence="2" id="KW-1185">Reference proteome</keyword>
<dbReference type="EMBL" id="BGZK01001182">
    <property type="protein sequence ID" value="GBP73664.1"/>
    <property type="molecule type" value="Genomic_DNA"/>
</dbReference>
<name>A0A4C1YFA3_EUMVA</name>
<sequence length="78" mass="9043">MVYLVHEKHVKLRRERGRSGLDEADARIRRARTGLPGPAATFGRAAPRLTSQRLQINEYYSRDRFRAGYQVFIIVTRA</sequence>